<dbReference type="EMBL" id="MU003701">
    <property type="protein sequence ID" value="KAF2809596.1"/>
    <property type="molecule type" value="Genomic_DNA"/>
</dbReference>
<dbReference type="GeneID" id="54466472"/>
<evidence type="ECO:0000256" key="1">
    <source>
        <dbReference type="SAM" id="MobiDB-lite"/>
    </source>
</evidence>
<evidence type="ECO:0000313" key="2">
    <source>
        <dbReference type="EMBL" id="KAF2809596.1"/>
    </source>
</evidence>
<dbReference type="RefSeq" id="XP_033576560.1">
    <property type="nucleotide sequence ID" value="XM_033725579.1"/>
</dbReference>
<accession>A0A6A6YL43</accession>
<dbReference type="OrthoDB" id="10377420at2759"/>
<keyword evidence="3" id="KW-1185">Reference proteome</keyword>
<dbReference type="AlphaFoldDB" id="A0A6A6YL43"/>
<reference evidence="4" key="3">
    <citation type="submission" date="2025-04" db="UniProtKB">
        <authorList>
            <consortium name="RefSeq"/>
        </authorList>
    </citation>
    <scope>IDENTIFICATION</scope>
    <source>
        <strain evidence="4">CBS 304.34</strain>
    </source>
</reference>
<evidence type="ECO:0000313" key="3">
    <source>
        <dbReference type="Proteomes" id="UP000504636"/>
    </source>
</evidence>
<feature type="region of interest" description="Disordered" evidence="1">
    <location>
        <begin position="1"/>
        <end position="37"/>
    </location>
</feature>
<reference evidence="4" key="2">
    <citation type="submission" date="2020-04" db="EMBL/GenBank/DDBJ databases">
        <authorList>
            <consortium name="NCBI Genome Project"/>
        </authorList>
    </citation>
    <scope>NUCLEOTIDE SEQUENCE</scope>
    <source>
        <strain evidence="4">CBS 304.34</strain>
    </source>
</reference>
<sequence>MSSQLAWRRSAAPLSAPHRTPSPPLSSQKPTKADLKPGKRFFLPNLADITSSSTIHRQIGQSVPGQMSQQLTMAAFEHPVIALSYRDVSGSTIVTCHCLTSWNGRRLEDAWSHKPENWTKVCMIEHNDELPPKDVKHLHLHTKSAKNSKQSYVFLWTFDIEVENLRFDLADRHGEVVLDEAAVKHLVNHNRLINPAAKKIPLRPLTPPSSLAPQVSPLLIRRPVKTSYLHVRANSAPF</sequence>
<gene>
    <name evidence="2 4" type="ORF">BDZ99DRAFT_520939</name>
</gene>
<name>A0A6A6YL43_9PEZI</name>
<evidence type="ECO:0000313" key="4">
    <source>
        <dbReference type="RefSeq" id="XP_033576560.1"/>
    </source>
</evidence>
<protein>
    <submittedName>
        <fullName evidence="2 4">Uncharacterized protein</fullName>
    </submittedName>
</protein>
<proteinExistence type="predicted"/>
<reference evidence="2 4" key="1">
    <citation type="journal article" date="2020" name="Stud. Mycol.">
        <title>101 Dothideomycetes genomes: a test case for predicting lifestyles and emergence of pathogens.</title>
        <authorList>
            <person name="Haridas S."/>
            <person name="Albert R."/>
            <person name="Binder M."/>
            <person name="Bloem J."/>
            <person name="Labutti K."/>
            <person name="Salamov A."/>
            <person name="Andreopoulos B."/>
            <person name="Baker S."/>
            <person name="Barry K."/>
            <person name="Bills G."/>
            <person name="Bluhm B."/>
            <person name="Cannon C."/>
            <person name="Castanera R."/>
            <person name="Culley D."/>
            <person name="Daum C."/>
            <person name="Ezra D."/>
            <person name="Gonzalez J."/>
            <person name="Henrissat B."/>
            <person name="Kuo A."/>
            <person name="Liang C."/>
            <person name="Lipzen A."/>
            <person name="Lutzoni F."/>
            <person name="Magnuson J."/>
            <person name="Mondo S."/>
            <person name="Nolan M."/>
            <person name="Ohm R."/>
            <person name="Pangilinan J."/>
            <person name="Park H.-J."/>
            <person name="Ramirez L."/>
            <person name="Alfaro M."/>
            <person name="Sun H."/>
            <person name="Tritt A."/>
            <person name="Yoshinaga Y."/>
            <person name="Zwiers L.-H."/>
            <person name="Turgeon B."/>
            <person name="Goodwin S."/>
            <person name="Spatafora J."/>
            <person name="Crous P."/>
            <person name="Grigoriev I."/>
        </authorList>
    </citation>
    <scope>NUCLEOTIDE SEQUENCE</scope>
    <source>
        <strain evidence="2 4">CBS 304.34</strain>
    </source>
</reference>
<dbReference type="Proteomes" id="UP000504636">
    <property type="component" value="Unplaced"/>
</dbReference>
<organism evidence="2">
    <name type="scientific">Mytilinidion resinicola</name>
    <dbReference type="NCBI Taxonomy" id="574789"/>
    <lineage>
        <taxon>Eukaryota</taxon>
        <taxon>Fungi</taxon>
        <taxon>Dikarya</taxon>
        <taxon>Ascomycota</taxon>
        <taxon>Pezizomycotina</taxon>
        <taxon>Dothideomycetes</taxon>
        <taxon>Pleosporomycetidae</taxon>
        <taxon>Mytilinidiales</taxon>
        <taxon>Mytilinidiaceae</taxon>
        <taxon>Mytilinidion</taxon>
    </lineage>
</organism>